<evidence type="ECO:0000313" key="1">
    <source>
        <dbReference type="EMBL" id="MPC42380.1"/>
    </source>
</evidence>
<keyword evidence="2" id="KW-1185">Reference proteome</keyword>
<proteinExistence type="predicted"/>
<reference evidence="1 2" key="1">
    <citation type="submission" date="2019-05" db="EMBL/GenBank/DDBJ databases">
        <title>Another draft genome of Portunus trituberculatus and its Hox gene families provides insights of decapod evolution.</title>
        <authorList>
            <person name="Jeong J.-H."/>
            <person name="Song I."/>
            <person name="Kim S."/>
            <person name="Choi T."/>
            <person name="Kim D."/>
            <person name="Ryu S."/>
            <person name="Kim W."/>
        </authorList>
    </citation>
    <scope>NUCLEOTIDE SEQUENCE [LARGE SCALE GENOMIC DNA]</scope>
    <source>
        <tissue evidence="1">Muscle</tissue>
    </source>
</reference>
<protein>
    <submittedName>
        <fullName evidence="1">Uncharacterized protein</fullName>
    </submittedName>
</protein>
<dbReference type="EMBL" id="VSRR010005414">
    <property type="protein sequence ID" value="MPC42380.1"/>
    <property type="molecule type" value="Genomic_DNA"/>
</dbReference>
<sequence length="69" mass="7720">MVPVDELFKISRGRWEKGLSWSCPLVLCLALLSCPDPHHLALTYITTTTTTTTTFHPFLSSTLTFTSFS</sequence>
<name>A0A5B7F4N2_PORTR</name>
<dbReference type="Proteomes" id="UP000324222">
    <property type="component" value="Unassembled WGS sequence"/>
</dbReference>
<organism evidence="1 2">
    <name type="scientific">Portunus trituberculatus</name>
    <name type="common">Swimming crab</name>
    <name type="synonym">Neptunus trituberculatus</name>
    <dbReference type="NCBI Taxonomy" id="210409"/>
    <lineage>
        <taxon>Eukaryota</taxon>
        <taxon>Metazoa</taxon>
        <taxon>Ecdysozoa</taxon>
        <taxon>Arthropoda</taxon>
        <taxon>Crustacea</taxon>
        <taxon>Multicrustacea</taxon>
        <taxon>Malacostraca</taxon>
        <taxon>Eumalacostraca</taxon>
        <taxon>Eucarida</taxon>
        <taxon>Decapoda</taxon>
        <taxon>Pleocyemata</taxon>
        <taxon>Brachyura</taxon>
        <taxon>Eubrachyura</taxon>
        <taxon>Portunoidea</taxon>
        <taxon>Portunidae</taxon>
        <taxon>Portuninae</taxon>
        <taxon>Portunus</taxon>
    </lineage>
</organism>
<evidence type="ECO:0000313" key="2">
    <source>
        <dbReference type="Proteomes" id="UP000324222"/>
    </source>
</evidence>
<dbReference type="AlphaFoldDB" id="A0A5B7F4N2"/>
<accession>A0A5B7F4N2</accession>
<comment type="caution">
    <text evidence="1">The sequence shown here is derived from an EMBL/GenBank/DDBJ whole genome shotgun (WGS) entry which is preliminary data.</text>
</comment>
<gene>
    <name evidence="1" type="ORF">E2C01_036001</name>
</gene>